<reference evidence="3" key="1">
    <citation type="submission" date="2020-03" db="EMBL/GenBank/DDBJ databases">
        <title>Transcriptomic Profiling of the Digestive Tract of the Rat Flea, Xenopsylla cheopis, Following Blood Feeding and Infection with Yersinia pestis.</title>
        <authorList>
            <person name="Bland D.M."/>
            <person name="Martens C.A."/>
            <person name="Virtaneva K."/>
            <person name="Kanakabandi K."/>
            <person name="Long D."/>
            <person name="Rosenke R."/>
            <person name="Saturday G.A."/>
            <person name="Hoyt F.H."/>
            <person name="Bruno D.P."/>
            <person name="Ribeiro J.M.C."/>
            <person name="Hinnebusch J."/>
        </authorList>
    </citation>
    <scope>NUCLEOTIDE SEQUENCE</scope>
</reference>
<protein>
    <recommendedName>
        <fullName evidence="2">UMA domain-containing protein</fullName>
    </recommendedName>
</protein>
<dbReference type="PROSITE" id="PS51497">
    <property type="entry name" value="UMA"/>
    <property type="match status" value="1"/>
</dbReference>
<evidence type="ECO:0000313" key="3">
    <source>
        <dbReference type="EMBL" id="NOV47960.1"/>
    </source>
</evidence>
<accession>A0A6M2DQS5</accession>
<feature type="region of interest" description="Disordered" evidence="1">
    <location>
        <begin position="1"/>
        <end position="30"/>
    </location>
</feature>
<evidence type="ECO:0000259" key="2">
    <source>
        <dbReference type="PROSITE" id="PS51497"/>
    </source>
</evidence>
<name>A0A6M2DQS5_XENCH</name>
<proteinExistence type="predicted"/>
<feature type="domain" description="UMA" evidence="2">
    <location>
        <begin position="69"/>
        <end position="120"/>
    </location>
</feature>
<dbReference type="EMBL" id="GIIL01004234">
    <property type="protein sequence ID" value="NOV47960.1"/>
    <property type="molecule type" value="Transcribed_RNA"/>
</dbReference>
<organism evidence="3">
    <name type="scientific">Xenopsylla cheopis</name>
    <name type="common">Oriental rat flea</name>
    <name type="synonym">Pulex cheopis</name>
    <dbReference type="NCBI Taxonomy" id="163159"/>
    <lineage>
        <taxon>Eukaryota</taxon>
        <taxon>Metazoa</taxon>
        <taxon>Ecdysozoa</taxon>
        <taxon>Arthropoda</taxon>
        <taxon>Hexapoda</taxon>
        <taxon>Insecta</taxon>
        <taxon>Pterygota</taxon>
        <taxon>Neoptera</taxon>
        <taxon>Endopterygota</taxon>
        <taxon>Siphonaptera</taxon>
        <taxon>Pulicidae</taxon>
        <taxon>Xenopsyllinae</taxon>
        <taxon>Xenopsylla</taxon>
    </lineage>
</organism>
<dbReference type="AlphaFoldDB" id="A0A6M2DQS5"/>
<sequence>MFSFFRSKKHSPDSDNSASEPAPPIPQDDGYIMIEKKNDEEPEKNELYPNIDGETAYMPVIKKQTIHNLQGVPFKISKELLLFETMETYIAQMTEAVTYLTSKLALDDLEYNFNLENSILEVE</sequence>
<evidence type="ECO:0000256" key="1">
    <source>
        <dbReference type="SAM" id="MobiDB-lite"/>
    </source>
</evidence>
<dbReference type="InterPro" id="IPR023340">
    <property type="entry name" value="UMA"/>
</dbReference>